<dbReference type="InterPro" id="IPR029063">
    <property type="entry name" value="SAM-dependent_MTases_sf"/>
</dbReference>
<keyword evidence="2" id="KW-0808">Transferase</keyword>
<dbReference type="EMBL" id="JACXIZ010000020">
    <property type="protein sequence ID" value="MBD2846031.1"/>
    <property type="molecule type" value="Genomic_DNA"/>
</dbReference>
<dbReference type="Proteomes" id="UP000621560">
    <property type="component" value="Unassembled WGS sequence"/>
</dbReference>
<dbReference type="GO" id="GO:0032259">
    <property type="term" value="P:methylation"/>
    <property type="evidence" value="ECO:0007669"/>
    <property type="project" value="UniProtKB-KW"/>
</dbReference>
<organism evidence="2 3">
    <name type="scientific">Paenibacillus sabuli</name>
    <dbReference type="NCBI Taxonomy" id="2772509"/>
    <lineage>
        <taxon>Bacteria</taxon>
        <taxon>Bacillati</taxon>
        <taxon>Bacillota</taxon>
        <taxon>Bacilli</taxon>
        <taxon>Bacillales</taxon>
        <taxon>Paenibacillaceae</taxon>
        <taxon>Paenibacillus</taxon>
    </lineage>
</organism>
<dbReference type="GO" id="GO:0008757">
    <property type="term" value="F:S-adenosylmethionine-dependent methyltransferase activity"/>
    <property type="evidence" value="ECO:0007669"/>
    <property type="project" value="InterPro"/>
</dbReference>
<reference evidence="2" key="1">
    <citation type="submission" date="2020-09" db="EMBL/GenBank/DDBJ databases">
        <title>A novel bacterium of genus Paenibacillus, isolated from South China Sea.</title>
        <authorList>
            <person name="Huang H."/>
            <person name="Mo K."/>
            <person name="Hu Y."/>
        </authorList>
    </citation>
    <scope>NUCLEOTIDE SEQUENCE</scope>
    <source>
        <strain evidence="2">IB182496</strain>
    </source>
</reference>
<dbReference type="Pfam" id="PF08241">
    <property type="entry name" value="Methyltransf_11"/>
    <property type="match status" value="1"/>
</dbReference>
<feature type="domain" description="Methyltransferase type 11" evidence="1">
    <location>
        <begin position="117"/>
        <end position="181"/>
    </location>
</feature>
<proteinExistence type="predicted"/>
<dbReference type="AlphaFoldDB" id="A0A927GS86"/>
<sequence>MLEAYDQQGVAMTCRGWDEYARMFDLRRADVSGLEVLDVAAGASSFVADAAAMGAQSVAVDPRYRMEQDRIYTEAKQEIETSTAKLARLTDRFNWSFYGNLARHRQMRLANLKRFDAHRRCAPEHYVDGQLPELPFPDQAFSLVLCSHFLFLYGEQLDFQFHERAIGELMRVCRTGGRVLIYPLVTLHFRQYDRLQALCTRLQSHRAYVCLKPARLPFIPGSTHYLSIQLE</sequence>
<comment type="caution">
    <text evidence="2">The sequence shown here is derived from an EMBL/GenBank/DDBJ whole genome shotgun (WGS) entry which is preliminary data.</text>
</comment>
<dbReference type="SUPFAM" id="SSF53335">
    <property type="entry name" value="S-adenosyl-L-methionine-dependent methyltransferases"/>
    <property type="match status" value="1"/>
</dbReference>
<accession>A0A927GS86</accession>
<evidence type="ECO:0000313" key="2">
    <source>
        <dbReference type="EMBL" id="MBD2846031.1"/>
    </source>
</evidence>
<keyword evidence="3" id="KW-1185">Reference proteome</keyword>
<gene>
    <name evidence="2" type="ORF">IDH44_12570</name>
</gene>
<keyword evidence="2" id="KW-0489">Methyltransferase</keyword>
<name>A0A927GS86_9BACL</name>
<dbReference type="InterPro" id="IPR013216">
    <property type="entry name" value="Methyltransf_11"/>
</dbReference>
<evidence type="ECO:0000259" key="1">
    <source>
        <dbReference type="Pfam" id="PF08241"/>
    </source>
</evidence>
<evidence type="ECO:0000313" key="3">
    <source>
        <dbReference type="Proteomes" id="UP000621560"/>
    </source>
</evidence>
<dbReference type="Gene3D" id="3.40.50.150">
    <property type="entry name" value="Vaccinia Virus protein VP39"/>
    <property type="match status" value="1"/>
</dbReference>
<protein>
    <submittedName>
        <fullName evidence="2">Methyltransferase domain-containing protein</fullName>
    </submittedName>
</protein>
<dbReference type="RefSeq" id="WP_190918127.1">
    <property type="nucleotide sequence ID" value="NZ_JACXIZ010000020.1"/>
</dbReference>